<name>A0AAU7ZST3_9BACT</name>
<accession>A0AAU7ZST3</accession>
<dbReference type="PROSITE" id="PS51257">
    <property type="entry name" value="PROKAR_LIPOPROTEIN"/>
    <property type="match status" value="1"/>
</dbReference>
<gene>
    <name evidence="2" type="ORF">RBB77_03660</name>
</gene>
<keyword evidence="1" id="KW-0732">Signal</keyword>
<dbReference type="KEGG" id="tpsc:RBB77_03660"/>
<reference evidence="2" key="2">
    <citation type="journal article" date="2024" name="Environ. Microbiol.">
        <title>Genome analysis and description of Tunturibacter gen. nov. expands the diversity of Terriglobia in tundra soils.</title>
        <authorList>
            <person name="Messyasz A."/>
            <person name="Mannisto M.K."/>
            <person name="Kerkhof L.J."/>
            <person name="Haggblom M.M."/>
        </authorList>
    </citation>
    <scope>NUCLEOTIDE SEQUENCE</scope>
    <source>
        <strain evidence="2">X5P6</strain>
    </source>
</reference>
<organism evidence="2">
    <name type="scientific">Tunturiibacter psychrotolerans</name>
    <dbReference type="NCBI Taxonomy" id="3069686"/>
    <lineage>
        <taxon>Bacteria</taxon>
        <taxon>Pseudomonadati</taxon>
        <taxon>Acidobacteriota</taxon>
        <taxon>Terriglobia</taxon>
        <taxon>Terriglobales</taxon>
        <taxon>Acidobacteriaceae</taxon>
        <taxon>Tunturiibacter</taxon>
    </lineage>
</organism>
<proteinExistence type="predicted"/>
<dbReference type="RefSeq" id="WP_353064844.1">
    <property type="nucleotide sequence ID" value="NZ_CP132942.1"/>
</dbReference>
<feature type="signal peptide" evidence="1">
    <location>
        <begin position="1"/>
        <end position="23"/>
    </location>
</feature>
<dbReference type="AlphaFoldDB" id="A0AAU7ZST3"/>
<dbReference type="EMBL" id="CP132942">
    <property type="protein sequence ID" value="XCB34001.1"/>
    <property type="molecule type" value="Genomic_DNA"/>
</dbReference>
<evidence type="ECO:0000256" key="1">
    <source>
        <dbReference type="SAM" id="SignalP"/>
    </source>
</evidence>
<evidence type="ECO:0008006" key="3">
    <source>
        <dbReference type="Google" id="ProtNLM"/>
    </source>
</evidence>
<protein>
    <recommendedName>
        <fullName evidence="3">Lipoprotein</fullName>
    </recommendedName>
</protein>
<evidence type="ECO:0000313" key="2">
    <source>
        <dbReference type="EMBL" id="XCB34001.1"/>
    </source>
</evidence>
<sequence>MSMPSIRTTLRTAALCGAALALATGCNKKADNTLNFTSAINTYYSAHPACLWSDPIKFPVQADTSDNSKTSGYDALVDQGLLVRTTAEKKKFILGSKQVNNYDLSDKGRAAWTADTTQPGYGNFCYGHRKVSTIDSSTPTTDDVGATTQIAYHYTLADAPSWATAAETQTAYPQLQSDLAAPQNSQATLTNTSNGWQVSSAKSLTNTSTNAGKIVE</sequence>
<feature type="chain" id="PRO_5043773018" description="Lipoprotein" evidence="1">
    <location>
        <begin position="24"/>
        <end position="216"/>
    </location>
</feature>
<reference evidence="2" key="1">
    <citation type="submission" date="2023-08" db="EMBL/GenBank/DDBJ databases">
        <authorList>
            <person name="Messyasz A."/>
            <person name="Mannisto M.K."/>
            <person name="Kerkhof L.J."/>
            <person name="Haggblom M."/>
        </authorList>
    </citation>
    <scope>NUCLEOTIDE SEQUENCE</scope>
    <source>
        <strain evidence="2">X5P6</strain>
    </source>
</reference>